<accession>A0AAU8JPV4</accession>
<name>A0AAU8JPV4_9ACTN</name>
<evidence type="ECO:0000256" key="1">
    <source>
        <dbReference type="SAM" id="Phobius"/>
    </source>
</evidence>
<sequence>MVLFLFVFLVLGLALAIVPAAVLGFGVAVLSGQVPRGFRIPLLVLMAVGSSLVWLTVLGDSNVVRSGVMALSFLSTLGSGGVTLAVAAQWRRRPRVPAHGWYAWTLPADPR</sequence>
<dbReference type="AlphaFoldDB" id="A0AAU8JPV4"/>
<keyword evidence="1" id="KW-0472">Membrane</keyword>
<feature type="transmembrane region" description="Helical" evidence="1">
    <location>
        <begin position="70"/>
        <end position="90"/>
    </location>
</feature>
<keyword evidence="1" id="KW-1133">Transmembrane helix</keyword>
<reference evidence="2" key="1">
    <citation type="submission" date="2024-06" db="EMBL/GenBank/DDBJ databases">
        <title>The genome sequences of Kitasatospora sp. strain HUAS MG31.</title>
        <authorList>
            <person name="Mo P."/>
        </authorList>
    </citation>
    <scope>NUCLEOTIDE SEQUENCE</scope>
    <source>
        <strain evidence="2">HUAS MG31</strain>
    </source>
</reference>
<keyword evidence="1" id="KW-0812">Transmembrane</keyword>
<dbReference type="KEGG" id="kcm:ABWK59_04865"/>
<protein>
    <submittedName>
        <fullName evidence="2">Uncharacterized protein</fullName>
    </submittedName>
</protein>
<proteinExistence type="predicted"/>
<gene>
    <name evidence="2" type="ORF">ABWK59_04865</name>
</gene>
<feature type="transmembrane region" description="Helical" evidence="1">
    <location>
        <begin position="40"/>
        <end position="58"/>
    </location>
</feature>
<dbReference type="RefSeq" id="WP_354638099.1">
    <property type="nucleotide sequence ID" value="NZ_CP159872.1"/>
</dbReference>
<dbReference type="EMBL" id="CP159872">
    <property type="protein sequence ID" value="XCM78309.1"/>
    <property type="molecule type" value="Genomic_DNA"/>
</dbReference>
<organism evidence="2">
    <name type="scientific">Kitasatospora camelliae</name>
    <dbReference type="NCBI Taxonomy" id="3156397"/>
    <lineage>
        <taxon>Bacteria</taxon>
        <taxon>Bacillati</taxon>
        <taxon>Actinomycetota</taxon>
        <taxon>Actinomycetes</taxon>
        <taxon>Kitasatosporales</taxon>
        <taxon>Streptomycetaceae</taxon>
        <taxon>Kitasatospora</taxon>
    </lineage>
</organism>
<evidence type="ECO:0000313" key="2">
    <source>
        <dbReference type="EMBL" id="XCM78309.1"/>
    </source>
</evidence>